<evidence type="ECO:0000313" key="2">
    <source>
        <dbReference type="EMBL" id="KAK3802449.1"/>
    </source>
</evidence>
<accession>A0AAE1B9V1</accession>
<gene>
    <name evidence="2" type="ORF">RRG08_018559</name>
</gene>
<dbReference type="EMBL" id="JAWDGP010000233">
    <property type="protein sequence ID" value="KAK3802449.1"/>
    <property type="molecule type" value="Genomic_DNA"/>
</dbReference>
<sequence>MVSVPVSVLLPPGTEDIAYLSNIQEIQMYLTGGLEYDVPFKARDQYSYDETVKKFIPEFVHKTNEGLSRKLNSVFHLWDPESEKTVFRTSVCFYTKTEVESQKIVPYNNIPPLRNLDMDGMTVVSIDTMSMDCQKTVWYILLCRYKSGHVMHFPIGETWMEIPPSINKVTSKPYRKHRRSTTCFGGTEEYNNILKQIINVFKGDVIPFKAIISGTYYLDYLGTPELTYIEGTPQRNAVKTTSLKNDKLPVVCTGDTADMIVKQDGAAHKNLTIKLTKLAKEVLGNNATRVVELMKSWGPFIPIMSKYNCQPLNLEVSGDHGYTFKYMATFKEYKPIIFMDAMGMGMFNYKRSFVTKHTGHASGNPIRFCGGSAYTGDMFTVEPRPKCPLTSTKENRYHGHAVITVYKPNIVSVRRNITRCLQRITHVHAYENIIGTSRDAYRKTKNVFTSPEDCRKWKKTKSACETFRSEDDDQFNMFFSAFMRTTSSHCTFKKHVSQNLAATEYETNPYLDYNYDTSGGDYYSRSATMSEGFMEVSMPSSTMVTPWANIPKELMSKGEYEVNNVTMVWEPFGPDDLCLYVPRFRGEVSYIKYKHGDYNVPINPSDDMEEYTLFLLADQYGAMFNVESSQEVKDLSKLNCMPHKTDYNTKVFQTGTDQIIVVTMTDKGHENRYASSHIPEDMRHRGGEEQIHSAYASVRYDAKQKKVLSTEKDNEVTVTTPSRQGDMEADPLDLEQHYNKVKTTDSKEPPPKHVAPEAPTSTDVLNYINYKRAETQRENLHVRAMQNCFINQIDWDMYTQLLDINPSRAISNRMNMALEASLGGNGFYNVKKCELAIDTTIVPTLRTNSDEIVSVNGKEFSVKQLVHHLGVASDPDKCFAMPLVVFRSGITGTQVVGQVTLEGVINTQKLSYLEACSRNKAHIFMINDHGHFFLDYKREFTDTAVNIMNATEKFLQASLPVEQPAQKGTSLSETQMKQHALSRIHILSIVQPTNLKEKEYSHFPTGLFRNDIYSLAEHQSISLGLMKLMEEQNFERFAAREFNAEFTADRASIDQGFFANVGRGVEGAGDFFLKVEQGNGALLYGLGKGVGAAADGLGRGVGSAEKGLFQGIGDALSSTLMALVLPLVCVVVLAIVGVVIYKQVTGKSDANNPPPYHESMKDR</sequence>
<name>A0AAE1B9V1_9GAST</name>
<dbReference type="AlphaFoldDB" id="A0AAE1B9V1"/>
<dbReference type="Proteomes" id="UP001283361">
    <property type="component" value="Unassembled WGS sequence"/>
</dbReference>
<reference evidence="2" key="1">
    <citation type="journal article" date="2023" name="G3 (Bethesda)">
        <title>A reference genome for the long-term kleptoplast-retaining sea slug Elysia crispata morphotype clarki.</title>
        <authorList>
            <person name="Eastman K.E."/>
            <person name="Pendleton A.L."/>
            <person name="Shaikh M.A."/>
            <person name="Suttiyut T."/>
            <person name="Ogas R."/>
            <person name="Tomko P."/>
            <person name="Gavelis G."/>
            <person name="Widhalm J.R."/>
            <person name="Wisecaver J.H."/>
        </authorList>
    </citation>
    <scope>NUCLEOTIDE SEQUENCE</scope>
    <source>
        <strain evidence="2">ECLA1</strain>
    </source>
</reference>
<keyword evidence="3" id="KW-1185">Reference proteome</keyword>
<protein>
    <submittedName>
        <fullName evidence="2">Uncharacterized protein</fullName>
    </submittedName>
</protein>
<dbReference type="SUPFAM" id="SSF161008">
    <property type="entry name" value="Viral glycoprotein ectodomain-like"/>
    <property type="match status" value="1"/>
</dbReference>
<keyword evidence="1" id="KW-0812">Transmembrane</keyword>
<dbReference type="Gene3D" id="2.30.30.1230">
    <property type="match status" value="1"/>
</dbReference>
<feature type="transmembrane region" description="Helical" evidence="1">
    <location>
        <begin position="1120"/>
        <end position="1141"/>
    </location>
</feature>
<comment type="caution">
    <text evidence="2">The sequence shown here is derived from an EMBL/GenBank/DDBJ whole genome shotgun (WGS) entry which is preliminary data.</text>
</comment>
<evidence type="ECO:0000313" key="3">
    <source>
        <dbReference type="Proteomes" id="UP001283361"/>
    </source>
</evidence>
<evidence type="ECO:0000256" key="1">
    <source>
        <dbReference type="SAM" id="Phobius"/>
    </source>
</evidence>
<proteinExistence type="predicted"/>
<keyword evidence="1" id="KW-1133">Transmembrane helix</keyword>
<organism evidence="2 3">
    <name type="scientific">Elysia crispata</name>
    <name type="common">lettuce slug</name>
    <dbReference type="NCBI Taxonomy" id="231223"/>
    <lineage>
        <taxon>Eukaryota</taxon>
        <taxon>Metazoa</taxon>
        <taxon>Spiralia</taxon>
        <taxon>Lophotrochozoa</taxon>
        <taxon>Mollusca</taxon>
        <taxon>Gastropoda</taxon>
        <taxon>Heterobranchia</taxon>
        <taxon>Euthyneura</taxon>
        <taxon>Panpulmonata</taxon>
        <taxon>Sacoglossa</taxon>
        <taxon>Placobranchoidea</taxon>
        <taxon>Plakobranchidae</taxon>
        <taxon>Elysia</taxon>
    </lineage>
</organism>
<keyword evidence="1" id="KW-0472">Membrane</keyword>